<evidence type="ECO:0000313" key="2">
    <source>
        <dbReference type="Proteomes" id="UP000634136"/>
    </source>
</evidence>
<comment type="caution">
    <text evidence="1">The sequence shown here is derived from an EMBL/GenBank/DDBJ whole genome shotgun (WGS) entry which is preliminary data.</text>
</comment>
<evidence type="ECO:0000313" key="1">
    <source>
        <dbReference type="EMBL" id="KAF7833685.1"/>
    </source>
</evidence>
<gene>
    <name evidence="1" type="ORF">G2W53_016018</name>
</gene>
<dbReference type="EMBL" id="JAAIUW010000005">
    <property type="protein sequence ID" value="KAF7833685.1"/>
    <property type="molecule type" value="Genomic_DNA"/>
</dbReference>
<organism evidence="1 2">
    <name type="scientific">Senna tora</name>
    <dbReference type="NCBI Taxonomy" id="362788"/>
    <lineage>
        <taxon>Eukaryota</taxon>
        <taxon>Viridiplantae</taxon>
        <taxon>Streptophyta</taxon>
        <taxon>Embryophyta</taxon>
        <taxon>Tracheophyta</taxon>
        <taxon>Spermatophyta</taxon>
        <taxon>Magnoliopsida</taxon>
        <taxon>eudicotyledons</taxon>
        <taxon>Gunneridae</taxon>
        <taxon>Pentapetalae</taxon>
        <taxon>rosids</taxon>
        <taxon>fabids</taxon>
        <taxon>Fabales</taxon>
        <taxon>Fabaceae</taxon>
        <taxon>Caesalpinioideae</taxon>
        <taxon>Cassia clade</taxon>
        <taxon>Senna</taxon>
    </lineage>
</organism>
<dbReference type="Proteomes" id="UP000634136">
    <property type="component" value="Unassembled WGS sequence"/>
</dbReference>
<reference evidence="1" key="1">
    <citation type="submission" date="2020-09" db="EMBL/GenBank/DDBJ databases">
        <title>Genome-Enabled Discovery of Anthraquinone Biosynthesis in Senna tora.</title>
        <authorList>
            <person name="Kang S.-H."/>
            <person name="Pandey R.P."/>
            <person name="Lee C.-M."/>
            <person name="Sim J.-S."/>
            <person name="Jeong J.-T."/>
            <person name="Choi B.-S."/>
            <person name="Jung M."/>
            <person name="Ginzburg D."/>
            <person name="Zhao K."/>
            <person name="Won S.Y."/>
            <person name="Oh T.-J."/>
            <person name="Yu Y."/>
            <person name="Kim N.-H."/>
            <person name="Lee O.R."/>
            <person name="Lee T.-H."/>
            <person name="Bashyal P."/>
            <person name="Kim T.-S."/>
            <person name="Lee W.-H."/>
            <person name="Kawkins C."/>
            <person name="Kim C.-K."/>
            <person name="Kim J.S."/>
            <person name="Ahn B.O."/>
            <person name="Rhee S.Y."/>
            <person name="Sohng J.K."/>
        </authorList>
    </citation>
    <scope>NUCLEOTIDE SEQUENCE</scope>
    <source>
        <tissue evidence="1">Leaf</tissue>
    </source>
</reference>
<sequence length="30" mass="3397">MKDDTSYSAKSSLKRASRLPTWTNDYVMSG</sequence>
<dbReference type="AlphaFoldDB" id="A0A835C8N7"/>
<name>A0A835C8N7_9FABA</name>
<proteinExistence type="predicted"/>
<protein>
    <submittedName>
        <fullName evidence="1">Uncharacterized protein</fullName>
    </submittedName>
</protein>
<accession>A0A835C8N7</accession>
<keyword evidence="2" id="KW-1185">Reference proteome</keyword>